<accession>A0AAW0NT28</accession>
<proteinExistence type="predicted"/>
<evidence type="ECO:0000313" key="3">
    <source>
        <dbReference type="EMBL" id="KAK7907670.1"/>
    </source>
</evidence>
<organism evidence="3 4">
    <name type="scientific">Mugilogobius chulae</name>
    <name type="common">yellowstripe goby</name>
    <dbReference type="NCBI Taxonomy" id="88201"/>
    <lineage>
        <taxon>Eukaryota</taxon>
        <taxon>Metazoa</taxon>
        <taxon>Chordata</taxon>
        <taxon>Craniata</taxon>
        <taxon>Vertebrata</taxon>
        <taxon>Euteleostomi</taxon>
        <taxon>Actinopterygii</taxon>
        <taxon>Neopterygii</taxon>
        <taxon>Teleostei</taxon>
        <taxon>Neoteleostei</taxon>
        <taxon>Acanthomorphata</taxon>
        <taxon>Gobiaria</taxon>
        <taxon>Gobiiformes</taxon>
        <taxon>Gobioidei</taxon>
        <taxon>Gobiidae</taxon>
        <taxon>Gobionellinae</taxon>
        <taxon>Mugilogobius</taxon>
    </lineage>
</organism>
<dbReference type="AlphaFoldDB" id="A0AAW0NT28"/>
<dbReference type="InterPro" id="IPR003599">
    <property type="entry name" value="Ig_sub"/>
</dbReference>
<evidence type="ECO:0000313" key="4">
    <source>
        <dbReference type="Proteomes" id="UP001460270"/>
    </source>
</evidence>
<name>A0AAW0NT28_9GOBI</name>
<dbReference type="Pfam" id="PF07686">
    <property type="entry name" value="V-set"/>
    <property type="match status" value="1"/>
</dbReference>
<evidence type="ECO:0000256" key="1">
    <source>
        <dbReference type="SAM" id="Phobius"/>
    </source>
</evidence>
<comment type="caution">
    <text evidence="3">The sequence shown here is derived from an EMBL/GenBank/DDBJ whole genome shotgun (WGS) entry which is preliminary data.</text>
</comment>
<evidence type="ECO:0000259" key="2">
    <source>
        <dbReference type="SMART" id="SM00409"/>
    </source>
</evidence>
<dbReference type="Gene3D" id="2.60.40.10">
    <property type="entry name" value="Immunoglobulins"/>
    <property type="match status" value="1"/>
</dbReference>
<dbReference type="SUPFAM" id="SSF48726">
    <property type="entry name" value="Immunoglobulin"/>
    <property type="match status" value="1"/>
</dbReference>
<gene>
    <name evidence="3" type="ORF">WMY93_016282</name>
</gene>
<keyword evidence="1" id="KW-1133">Transmembrane helix</keyword>
<feature type="domain" description="Immunoglobulin" evidence="2">
    <location>
        <begin position="45"/>
        <end position="140"/>
    </location>
</feature>
<keyword evidence="1" id="KW-0812">Transmembrane</keyword>
<keyword evidence="1" id="KW-0472">Membrane</keyword>
<dbReference type="SMART" id="SM00409">
    <property type="entry name" value="IG"/>
    <property type="match status" value="1"/>
</dbReference>
<dbReference type="InterPro" id="IPR036179">
    <property type="entry name" value="Ig-like_dom_sf"/>
</dbReference>
<dbReference type="InterPro" id="IPR013783">
    <property type="entry name" value="Ig-like_fold"/>
</dbReference>
<dbReference type="Proteomes" id="UP001460270">
    <property type="component" value="Unassembled WGS sequence"/>
</dbReference>
<keyword evidence="4" id="KW-1185">Reference proteome</keyword>
<feature type="transmembrane region" description="Helical" evidence="1">
    <location>
        <begin position="148"/>
        <end position="170"/>
    </location>
</feature>
<dbReference type="InterPro" id="IPR013106">
    <property type="entry name" value="Ig_V-set"/>
</dbReference>
<sequence>MDIIDVRISNLTLNDSGRYSCFWQEPSGLRIYHEFMAEVTDGDLTPAITAAAGKDFRLSCSFSTSGNKKRFCRNTCSKKNMLVETTGDRGRRGRYRVEYSEHADDLSYVDVTIKAVSQSDSGVYQCYLDTSSKTFRLDVLAPPTSSGLLILTTLACVVLITMTTILIICCRRHDDERKHLCETNMPKKKEKAERGQTHFYGTVVNLYEMCPPTEDTYQDLPPQQELKQN</sequence>
<dbReference type="EMBL" id="JBBPFD010000011">
    <property type="protein sequence ID" value="KAK7907670.1"/>
    <property type="molecule type" value="Genomic_DNA"/>
</dbReference>
<protein>
    <recommendedName>
        <fullName evidence="2">Immunoglobulin domain-containing protein</fullName>
    </recommendedName>
</protein>
<reference evidence="4" key="1">
    <citation type="submission" date="2024-04" db="EMBL/GenBank/DDBJ databases">
        <title>Salinicola lusitanus LLJ914,a marine bacterium isolated from the Okinawa Trough.</title>
        <authorList>
            <person name="Li J."/>
        </authorList>
    </citation>
    <scope>NUCLEOTIDE SEQUENCE [LARGE SCALE GENOMIC DNA]</scope>
</reference>